<keyword evidence="2" id="KW-1185">Reference proteome</keyword>
<dbReference type="CDD" id="cd07040">
    <property type="entry name" value="HP"/>
    <property type="match status" value="1"/>
</dbReference>
<name>A0A1C1A8J0_9BACL</name>
<sequence length="191" mass="22004">MKTTIYMVRHAESPFEFGQEKTRGLSEEGFAAAKQVAELFTSLDIHYMASSTYTRAVQTIQNIAEQKSLPIVEFEELIERSIKGLDYNSSWDELYEGIRRSFEDLDFALEGGESTRLAQQRAVPVIEKLLQEQQGNSMVIGTHGNIMTIIMNYYDRAYGFDFWEGTSKPDVYRMIFEGNQLEGIERVWGRK</sequence>
<comment type="caution">
    <text evidence="1">The sequence shown here is derived from an EMBL/GenBank/DDBJ whole genome shotgun (WGS) entry which is preliminary data.</text>
</comment>
<dbReference type="STRING" id="512399.A8709_16760"/>
<protein>
    <submittedName>
        <fullName evidence="1">Phosphoglycerate mutase</fullName>
    </submittedName>
</protein>
<dbReference type="AlphaFoldDB" id="A0A1C1A8J0"/>
<dbReference type="InterPro" id="IPR013078">
    <property type="entry name" value="His_Pase_superF_clade-1"/>
</dbReference>
<dbReference type="InterPro" id="IPR029033">
    <property type="entry name" value="His_PPase_superfam"/>
</dbReference>
<accession>A0A1C1A8J0</accession>
<gene>
    <name evidence="1" type="ORF">A8709_16760</name>
</gene>
<dbReference type="EMBL" id="LYPC01000008">
    <property type="protein sequence ID" value="OCT16924.1"/>
    <property type="molecule type" value="Genomic_DNA"/>
</dbReference>
<dbReference type="RefSeq" id="WP_065850502.1">
    <property type="nucleotide sequence ID" value="NZ_LYPC01000008.1"/>
</dbReference>
<organism evidence="1 2">
    <name type="scientific">Paenibacillus pectinilyticus</name>
    <dbReference type="NCBI Taxonomy" id="512399"/>
    <lineage>
        <taxon>Bacteria</taxon>
        <taxon>Bacillati</taxon>
        <taxon>Bacillota</taxon>
        <taxon>Bacilli</taxon>
        <taxon>Bacillales</taxon>
        <taxon>Paenibacillaceae</taxon>
        <taxon>Paenibacillus</taxon>
    </lineage>
</organism>
<evidence type="ECO:0000313" key="2">
    <source>
        <dbReference type="Proteomes" id="UP000093309"/>
    </source>
</evidence>
<reference evidence="2" key="1">
    <citation type="submission" date="2016-05" db="EMBL/GenBank/DDBJ databases">
        <title>Paenibacillus oryzae. sp. nov., isolated from the rice root.</title>
        <authorList>
            <person name="Zhang J."/>
            <person name="Zhang X."/>
        </authorList>
    </citation>
    <scope>NUCLEOTIDE SEQUENCE [LARGE SCALE GENOMIC DNA]</scope>
    <source>
        <strain evidence="2">KCTC13222</strain>
    </source>
</reference>
<dbReference type="SUPFAM" id="SSF53254">
    <property type="entry name" value="Phosphoglycerate mutase-like"/>
    <property type="match status" value="1"/>
</dbReference>
<dbReference type="Proteomes" id="UP000093309">
    <property type="component" value="Unassembled WGS sequence"/>
</dbReference>
<dbReference type="Pfam" id="PF00300">
    <property type="entry name" value="His_Phos_1"/>
    <property type="match status" value="1"/>
</dbReference>
<dbReference type="Gene3D" id="3.40.50.1240">
    <property type="entry name" value="Phosphoglycerate mutase-like"/>
    <property type="match status" value="1"/>
</dbReference>
<dbReference type="OrthoDB" id="2185101at2"/>
<evidence type="ECO:0000313" key="1">
    <source>
        <dbReference type="EMBL" id="OCT16924.1"/>
    </source>
</evidence>
<dbReference type="SMART" id="SM00855">
    <property type="entry name" value="PGAM"/>
    <property type="match status" value="1"/>
</dbReference>
<proteinExistence type="predicted"/>